<dbReference type="GO" id="GO:0005524">
    <property type="term" value="F:ATP binding"/>
    <property type="evidence" value="ECO:0007669"/>
    <property type="project" value="UniProtKB-KW"/>
</dbReference>
<dbReference type="FunFam" id="3.30.420.40:FF:000172">
    <property type="entry name" value="Heat shock 70 kDa protein"/>
    <property type="match status" value="1"/>
</dbReference>
<evidence type="ECO:0000256" key="3">
    <source>
        <dbReference type="ARBA" id="ARBA00022840"/>
    </source>
</evidence>
<comment type="similarity">
    <text evidence="1">Belongs to the heat shock protein 70 family.</text>
</comment>
<protein>
    <submittedName>
        <fullName evidence="4">Heat shock 70kDa protein 1/2/6/8</fullName>
    </submittedName>
</protein>
<proteinExistence type="inferred from homology"/>
<evidence type="ECO:0000256" key="1">
    <source>
        <dbReference type="ARBA" id="ARBA00007381"/>
    </source>
</evidence>
<dbReference type="InterPro" id="IPR013126">
    <property type="entry name" value="Hsp_70_fam"/>
</dbReference>
<dbReference type="SUPFAM" id="SSF53067">
    <property type="entry name" value="Actin-like ATPase domain"/>
    <property type="match status" value="2"/>
</dbReference>
<dbReference type="Gene3D" id="3.90.640.10">
    <property type="entry name" value="Actin, Chain A, domain 4"/>
    <property type="match status" value="2"/>
</dbReference>
<evidence type="ECO:0000313" key="4">
    <source>
        <dbReference type="EMBL" id="KAA3676893.1"/>
    </source>
</evidence>
<dbReference type="Gene3D" id="3.30.420.40">
    <property type="match status" value="4"/>
</dbReference>
<accession>A0A5J4NMV0</accession>
<gene>
    <name evidence="4" type="ORF">DEA37_0009113</name>
</gene>
<keyword evidence="2" id="KW-0547">Nucleotide-binding</keyword>
<comment type="caution">
    <text evidence="4">The sequence shown here is derived from an EMBL/GenBank/DDBJ whole genome shotgun (WGS) entry which is preliminary data.</text>
</comment>
<evidence type="ECO:0000256" key="2">
    <source>
        <dbReference type="ARBA" id="ARBA00022741"/>
    </source>
</evidence>
<dbReference type="PANTHER" id="PTHR19375">
    <property type="entry name" value="HEAT SHOCK PROTEIN 70KDA"/>
    <property type="match status" value="1"/>
</dbReference>
<dbReference type="Pfam" id="PF00012">
    <property type="entry name" value="HSP70"/>
    <property type="match status" value="2"/>
</dbReference>
<dbReference type="GO" id="GO:0140662">
    <property type="term" value="F:ATP-dependent protein folding chaperone"/>
    <property type="evidence" value="ECO:0007669"/>
    <property type="project" value="InterPro"/>
</dbReference>
<reference evidence="4 5" key="1">
    <citation type="journal article" date="2019" name="Gigascience">
        <title>Whole-genome sequence of the oriental lung fluke Paragonimus westermani.</title>
        <authorList>
            <person name="Oey H."/>
            <person name="Zakrzewski M."/>
            <person name="Narain K."/>
            <person name="Devi K.R."/>
            <person name="Agatsuma T."/>
            <person name="Nawaratna S."/>
            <person name="Gobert G.N."/>
            <person name="Jones M.K."/>
            <person name="Ragan M.A."/>
            <person name="McManus D.P."/>
            <person name="Krause L."/>
        </authorList>
    </citation>
    <scope>NUCLEOTIDE SEQUENCE [LARGE SCALE GENOMIC DNA]</scope>
    <source>
        <strain evidence="4 5">IND2009</strain>
    </source>
</reference>
<sequence>MILGKMKITEAYLRKTVKDAVITVPAYFNDSQSQATKDASAITGLNVMRIINEPTAAAVVCGLDKKILSVEDGVFEVKSTAGDTHLGGEDFDNRMVSHFSCEFKREQKKDISNNKRAGRRLRTAFTRMRFEELNADLFRSTLGPVEKALRDVKMDKSQIHEVVLVGGSARIPKVQKLLQDFFNGKRLNKSINPEEAVAYRATVQAAFLH</sequence>
<keyword evidence="5" id="KW-1185">Reference proteome</keyword>
<dbReference type="Proteomes" id="UP000324629">
    <property type="component" value="Unassembled WGS sequence"/>
</dbReference>
<keyword evidence="4" id="KW-0346">Stress response</keyword>
<evidence type="ECO:0000313" key="5">
    <source>
        <dbReference type="Proteomes" id="UP000324629"/>
    </source>
</evidence>
<dbReference type="InterPro" id="IPR043129">
    <property type="entry name" value="ATPase_NBD"/>
</dbReference>
<dbReference type="EMBL" id="QNGE01001757">
    <property type="protein sequence ID" value="KAA3676893.1"/>
    <property type="molecule type" value="Genomic_DNA"/>
</dbReference>
<dbReference type="AlphaFoldDB" id="A0A5J4NMV0"/>
<organism evidence="4 5">
    <name type="scientific">Paragonimus westermani</name>
    <dbReference type="NCBI Taxonomy" id="34504"/>
    <lineage>
        <taxon>Eukaryota</taxon>
        <taxon>Metazoa</taxon>
        <taxon>Spiralia</taxon>
        <taxon>Lophotrochozoa</taxon>
        <taxon>Platyhelminthes</taxon>
        <taxon>Trematoda</taxon>
        <taxon>Digenea</taxon>
        <taxon>Plagiorchiida</taxon>
        <taxon>Troglotremata</taxon>
        <taxon>Troglotrematidae</taxon>
        <taxon>Paragonimus</taxon>
    </lineage>
</organism>
<dbReference type="FunFam" id="3.30.420.40:FF:000545">
    <property type="entry name" value="Endoplasmic reticulum chaperone BiP"/>
    <property type="match status" value="1"/>
</dbReference>
<keyword evidence="3" id="KW-0067">ATP-binding</keyword>
<name>A0A5J4NMV0_9TREM</name>